<reference evidence="2" key="1">
    <citation type="journal article" date="2019" name="Int. J. Syst. Evol. Microbiol.">
        <title>The Global Catalogue of Microorganisms (GCM) 10K type strain sequencing project: providing services to taxonomists for standard genome sequencing and annotation.</title>
        <authorList>
            <consortium name="The Broad Institute Genomics Platform"/>
            <consortium name="The Broad Institute Genome Sequencing Center for Infectious Disease"/>
            <person name="Wu L."/>
            <person name="Ma J."/>
        </authorList>
    </citation>
    <scope>NUCLEOTIDE SEQUENCE [LARGE SCALE GENOMIC DNA]</scope>
    <source>
        <strain evidence="2">KCTC 52039</strain>
    </source>
</reference>
<dbReference type="RefSeq" id="WP_380072082.1">
    <property type="nucleotide sequence ID" value="NZ_JBHRTO010000001.1"/>
</dbReference>
<protein>
    <recommendedName>
        <fullName evidence="3">Head-to-tail stopper</fullName>
    </recommendedName>
</protein>
<evidence type="ECO:0000313" key="2">
    <source>
        <dbReference type="Proteomes" id="UP001595547"/>
    </source>
</evidence>
<dbReference type="Pfam" id="PF05354">
    <property type="entry name" value="Phage_attach"/>
    <property type="match status" value="1"/>
</dbReference>
<keyword evidence="2" id="KW-1185">Reference proteome</keyword>
<gene>
    <name evidence="1" type="ORF">ACFOGH_05620</name>
</gene>
<dbReference type="InterPro" id="IPR008018">
    <property type="entry name" value="Phage_tail_attach_FII"/>
</dbReference>
<sequence length="108" mass="11320">MTSVFDGLAGVTASVLGAPVPYLPKGGPSRDVQSVFRETPIEATDQDGHPVLIVAPTWRVRRNLVPELARGDKISPANGKAYAVKNIWPSGSPAADAAVICELELVTA</sequence>
<evidence type="ECO:0000313" key="1">
    <source>
        <dbReference type="EMBL" id="MFC3180458.1"/>
    </source>
</evidence>
<organism evidence="1 2">
    <name type="scientific">Cypionkella sinensis</name>
    <dbReference type="NCBI Taxonomy" id="1756043"/>
    <lineage>
        <taxon>Bacteria</taxon>
        <taxon>Pseudomonadati</taxon>
        <taxon>Pseudomonadota</taxon>
        <taxon>Alphaproteobacteria</taxon>
        <taxon>Rhodobacterales</taxon>
        <taxon>Paracoccaceae</taxon>
        <taxon>Cypionkella</taxon>
    </lineage>
</organism>
<comment type="caution">
    <text evidence="1">The sequence shown here is derived from an EMBL/GenBank/DDBJ whole genome shotgun (WGS) entry which is preliminary data.</text>
</comment>
<evidence type="ECO:0008006" key="3">
    <source>
        <dbReference type="Google" id="ProtNLM"/>
    </source>
</evidence>
<accession>A0ABV7IXD6</accession>
<dbReference type="InterPro" id="IPR053734">
    <property type="entry name" value="Phage_Head-Tail_Connect_sf"/>
</dbReference>
<dbReference type="EMBL" id="JBHRTO010000001">
    <property type="protein sequence ID" value="MFC3180458.1"/>
    <property type="molecule type" value="Genomic_DNA"/>
</dbReference>
<proteinExistence type="predicted"/>
<name>A0ABV7IXD6_9RHOB</name>
<dbReference type="Proteomes" id="UP001595547">
    <property type="component" value="Unassembled WGS sequence"/>
</dbReference>
<dbReference type="Gene3D" id="2.40.10.180">
    <property type="entry name" value="Phage tail proteins"/>
    <property type="match status" value="1"/>
</dbReference>